<dbReference type="EMBL" id="CAFBLR010000031">
    <property type="protein sequence ID" value="CAB4866363.1"/>
    <property type="molecule type" value="Genomic_DNA"/>
</dbReference>
<evidence type="ECO:0000313" key="2">
    <source>
        <dbReference type="EMBL" id="CAB4713400.1"/>
    </source>
</evidence>
<evidence type="ECO:0000313" key="3">
    <source>
        <dbReference type="EMBL" id="CAB4866363.1"/>
    </source>
</evidence>
<evidence type="ECO:0000256" key="1">
    <source>
        <dbReference type="SAM" id="MobiDB-lite"/>
    </source>
</evidence>
<sequence>MDVRDSEEQRAPVAPGVQHRDEGTSEFLTCPNGIETVEGRGLSDEVEERVADPHDLRIVVGATEQFRRALHARAPDALRLHVTETERIAERRCDRPPHVCLAVRNARPDEHGKPVGLASGSHNLLRQTALADATLTVNRHEQRLLACHRIRNTGEQQLRLLGTADHWGGALPAAAPGPQAHLLREPRVDRLLAPAWGEGLEPRVADGTVREHLGGLADEHSTGWRLGLQPGCGVHHVAHRRVGTARAEGADEHLPGIDADAHLQTGDRLTVVIAQRLLHLQRGADGPLGIVVVRDRRTEERNDAVADDLVHVPAEKDHVLHHLLEDAVHESLHLLRVCVLGQCGEPDDVRE</sequence>
<feature type="region of interest" description="Disordered" evidence="1">
    <location>
        <begin position="1"/>
        <end position="26"/>
    </location>
</feature>
<feature type="compositionally biased region" description="Basic and acidic residues" evidence="1">
    <location>
        <begin position="1"/>
        <end position="10"/>
    </location>
</feature>
<organism evidence="3">
    <name type="scientific">freshwater metagenome</name>
    <dbReference type="NCBI Taxonomy" id="449393"/>
    <lineage>
        <taxon>unclassified sequences</taxon>
        <taxon>metagenomes</taxon>
        <taxon>ecological metagenomes</taxon>
    </lineage>
</organism>
<accession>A0A6J7DGN6</accession>
<reference evidence="3" key="1">
    <citation type="submission" date="2020-05" db="EMBL/GenBank/DDBJ databases">
        <authorList>
            <person name="Chiriac C."/>
            <person name="Salcher M."/>
            <person name="Ghai R."/>
            <person name="Kavagutti S V."/>
        </authorList>
    </citation>
    <scope>NUCLEOTIDE SEQUENCE</scope>
</reference>
<proteinExistence type="predicted"/>
<dbReference type="AlphaFoldDB" id="A0A6J7DGN6"/>
<name>A0A6J7DGN6_9ZZZZ</name>
<gene>
    <name evidence="2" type="ORF">UFOPK2602_01295</name>
    <name evidence="3" type="ORF">UFOPK3417_00502</name>
</gene>
<dbReference type="EMBL" id="CAEZXX010000085">
    <property type="protein sequence ID" value="CAB4713400.1"/>
    <property type="molecule type" value="Genomic_DNA"/>
</dbReference>
<protein>
    <submittedName>
        <fullName evidence="3">Unannotated protein</fullName>
    </submittedName>
</protein>